<dbReference type="Pfam" id="PF00202">
    <property type="entry name" value="Aminotran_3"/>
    <property type="match status" value="1"/>
</dbReference>
<proteinExistence type="inferred from homology"/>
<dbReference type="InterPro" id="IPR015422">
    <property type="entry name" value="PyrdxlP-dep_Trfase_small"/>
</dbReference>
<evidence type="ECO:0000256" key="5">
    <source>
        <dbReference type="ARBA" id="ARBA00022898"/>
    </source>
</evidence>
<keyword evidence="8" id="KW-1185">Reference proteome</keyword>
<dbReference type="Proteomes" id="UP000186406">
    <property type="component" value="Unassembled WGS sequence"/>
</dbReference>
<dbReference type="CDD" id="cd00610">
    <property type="entry name" value="OAT_like"/>
    <property type="match status" value="1"/>
</dbReference>
<dbReference type="STRING" id="1123029.SAMN02745172_03409"/>
<dbReference type="AlphaFoldDB" id="A0A1M7ZP98"/>
<dbReference type="FunFam" id="3.40.640.10:FF:000014">
    <property type="entry name" value="Adenosylmethionine-8-amino-7-oxononanoate aminotransferase, probable"/>
    <property type="match status" value="1"/>
</dbReference>
<comment type="similarity">
    <text evidence="2 6">Belongs to the class-III pyridoxal-phosphate-dependent aminotransferase family.</text>
</comment>
<sequence>MTTILRNGPDLESLDKRYLFHPFTALADHERTGPQVIVKGEGVWLEDAHGQRYLDGMAGLWCVNVGYGRPEIAEAIHRQALTLPYFHSFSSWATDTPILLAEKLIEMAPVPMSKVFFGQSGSDANDTQIKIVWYYNNARGKPQKKKIIARRRGYHGVTLASASLTGMPSLHSGFDLPLDFVRHTTPPYRLWEAEPGQSDADFVAKLARDLEDLILAEGPDTVGAVIMEPVMGAGGVIVPPKGYYPAIRAVLDRHDVLLIADEVISGFGRLGTMFGATAMEMQPDLISVAKGITSAYVPLSGCMVSEKVWRTIVDGQATLGVFGHGYTYSAHPLAAAAALANLDIIEKDGLVEQAGRRGAFMHERLAEAFADHPLVGDIRGHGLVGAVEFVAAKEPATRFEPSLKIAGRIVKAALAEGLITRALPHADTISFSPPFVISEDEIALMVSRARTAVDRVADELVREGLWHG</sequence>
<evidence type="ECO:0000313" key="8">
    <source>
        <dbReference type="Proteomes" id="UP000186406"/>
    </source>
</evidence>
<evidence type="ECO:0000256" key="1">
    <source>
        <dbReference type="ARBA" id="ARBA00001933"/>
    </source>
</evidence>
<evidence type="ECO:0000256" key="6">
    <source>
        <dbReference type="RuleBase" id="RU003560"/>
    </source>
</evidence>
<accession>A0A1M7ZP98</accession>
<gene>
    <name evidence="7" type="ORF">SAMN02745172_03409</name>
</gene>
<dbReference type="InterPro" id="IPR015424">
    <property type="entry name" value="PyrdxlP-dep_Trfase"/>
</dbReference>
<keyword evidence="3" id="KW-0032">Aminotransferase</keyword>
<dbReference type="RefSeq" id="WP_073630896.1">
    <property type="nucleotide sequence ID" value="NZ_FRXO01000007.1"/>
</dbReference>
<dbReference type="GO" id="GO:0030170">
    <property type="term" value="F:pyridoxal phosphate binding"/>
    <property type="evidence" value="ECO:0007669"/>
    <property type="project" value="InterPro"/>
</dbReference>
<dbReference type="PIRSF" id="PIRSF000521">
    <property type="entry name" value="Transaminase_4ab_Lys_Orn"/>
    <property type="match status" value="1"/>
</dbReference>
<dbReference type="InterPro" id="IPR015421">
    <property type="entry name" value="PyrdxlP-dep_Trfase_major"/>
</dbReference>
<dbReference type="Gene3D" id="3.90.1150.10">
    <property type="entry name" value="Aspartate Aminotransferase, domain 1"/>
    <property type="match status" value="1"/>
</dbReference>
<keyword evidence="5 6" id="KW-0663">Pyridoxal phosphate</keyword>
<evidence type="ECO:0000256" key="3">
    <source>
        <dbReference type="ARBA" id="ARBA00022576"/>
    </source>
</evidence>
<dbReference type="OrthoDB" id="9801834at2"/>
<name>A0A1M7ZP98_9HYPH</name>
<dbReference type="PANTHER" id="PTHR43094:SF1">
    <property type="entry name" value="AMINOTRANSFERASE CLASS-III"/>
    <property type="match status" value="1"/>
</dbReference>
<comment type="cofactor">
    <cofactor evidence="1">
        <name>pyridoxal 5'-phosphate</name>
        <dbReference type="ChEBI" id="CHEBI:597326"/>
    </cofactor>
</comment>
<evidence type="ECO:0000256" key="2">
    <source>
        <dbReference type="ARBA" id="ARBA00008954"/>
    </source>
</evidence>
<reference evidence="7 8" key="1">
    <citation type="submission" date="2016-12" db="EMBL/GenBank/DDBJ databases">
        <authorList>
            <person name="Song W.-J."/>
            <person name="Kurnit D.M."/>
        </authorList>
    </citation>
    <scope>NUCLEOTIDE SEQUENCE [LARGE SCALE GENOMIC DNA]</scope>
    <source>
        <strain evidence="7 8">DSM 19599</strain>
    </source>
</reference>
<keyword evidence="4" id="KW-0808">Transferase</keyword>
<dbReference type="EMBL" id="FRXO01000007">
    <property type="protein sequence ID" value="SHO66750.1"/>
    <property type="molecule type" value="Genomic_DNA"/>
</dbReference>
<dbReference type="Gene3D" id="3.40.640.10">
    <property type="entry name" value="Type I PLP-dependent aspartate aminotransferase-like (Major domain)"/>
    <property type="match status" value="1"/>
</dbReference>
<dbReference type="InterPro" id="IPR005814">
    <property type="entry name" value="Aminotrans_3"/>
</dbReference>
<dbReference type="PANTHER" id="PTHR43094">
    <property type="entry name" value="AMINOTRANSFERASE"/>
    <property type="match status" value="1"/>
</dbReference>
<dbReference type="SUPFAM" id="SSF53383">
    <property type="entry name" value="PLP-dependent transferases"/>
    <property type="match status" value="1"/>
</dbReference>
<evidence type="ECO:0000313" key="7">
    <source>
        <dbReference type="EMBL" id="SHO66750.1"/>
    </source>
</evidence>
<dbReference type="GO" id="GO:0005829">
    <property type="term" value="C:cytosol"/>
    <property type="evidence" value="ECO:0007669"/>
    <property type="project" value="TreeGrafter"/>
</dbReference>
<dbReference type="NCBIfam" id="NF004767">
    <property type="entry name" value="PRK06105.1"/>
    <property type="match status" value="1"/>
</dbReference>
<protein>
    <submittedName>
        <fullName evidence="7">L-2,4-diaminobutyrate transaminase</fullName>
    </submittedName>
</protein>
<evidence type="ECO:0000256" key="4">
    <source>
        <dbReference type="ARBA" id="ARBA00022679"/>
    </source>
</evidence>
<dbReference type="PROSITE" id="PS00600">
    <property type="entry name" value="AA_TRANSFER_CLASS_3"/>
    <property type="match status" value="1"/>
</dbReference>
<dbReference type="GO" id="GO:0008483">
    <property type="term" value="F:transaminase activity"/>
    <property type="evidence" value="ECO:0007669"/>
    <property type="project" value="UniProtKB-KW"/>
</dbReference>
<dbReference type="InterPro" id="IPR049704">
    <property type="entry name" value="Aminotrans_3_PPA_site"/>
</dbReference>
<organism evidence="7 8">
    <name type="scientific">Pseudoxanthobacter soli DSM 19599</name>
    <dbReference type="NCBI Taxonomy" id="1123029"/>
    <lineage>
        <taxon>Bacteria</taxon>
        <taxon>Pseudomonadati</taxon>
        <taxon>Pseudomonadota</taxon>
        <taxon>Alphaproteobacteria</taxon>
        <taxon>Hyphomicrobiales</taxon>
        <taxon>Segnochrobactraceae</taxon>
        <taxon>Pseudoxanthobacter</taxon>
    </lineage>
</organism>